<evidence type="ECO:0000313" key="5">
    <source>
        <dbReference type="Proteomes" id="UP000076268"/>
    </source>
</evidence>
<feature type="domain" description="HTH tetR-type" evidence="3">
    <location>
        <begin position="9"/>
        <end position="69"/>
    </location>
</feature>
<keyword evidence="5" id="KW-1185">Reference proteome</keyword>
<dbReference type="RefSeq" id="WP_066244906.1">
    <property type="nucleotide sequence ID" value="NZ_LSGP01000025.1"/>
</dbReference>
<dbReference type="PANTHER" id="PTHR43479">
    <property type="entry name" value="ACREF/ENVCD OPERON REPRESSOR-RELATED"/>
    <property type="match status" value="1"/>
</dbReference>
<evidence type="ECO:0000259" key="3">
    <source>
        <dbReference type="PROSITE" id="PS50977"/>
    </source>
</evidence>
<proteinExistence type="predicted"/>
<dbReference type="EMBL" id="LSGP01000025">
    <property type="protein sequence ID" value="KYZ75269.1"/>
    <property type="molecule type" value="Genomic_DNA"/>
</dbReference>
<evidence type="ECO:0000256" key="1">
    <source>
        <dbReference type="ARBA" id="ARBA00023125"/>
    </source>
</evidence>
<dbReference type="InterPro" id="IPR023772">
    <property type="entry name" value="DNA-bd_HTH_TetR-type_CS"/>
</dbReference>
<dbReference type="GO" id="GO:0003677">
    <property type="term" value="F:DNA binding"/>
    <property type="evidence" value="ECO:0007669"/>
    <property type="project" value="UniProtKB-UniRule"/>
</dbReference>
<dbReference type="Pfam" id="PF00440">
    <property type="entry name" value="TetR_N"/>
    <property type="match status" value="1"/>
</dbReference>
<comment type="caution">
    <text evidence="4">The sequence shown here is derived from an EMBL/GenBank/DDBJ whole genome shotgun (WGS) entry which is preliminary data.</text>
</comment>
<gene>
    <name evidence="4" type="ORF">AXX12_14005</name>
</gene>
<evidence type="ECO:0000313" key="4">
    <source>
        <dbReference type="EMBL" id="KYZ75269.1"/>
    </source>
</evidence>
<dbReference type="InterPro" id="IPR001647">
    <property type="entry name" value="HTH_TetR"/>
</dbReference>
<dbReference type="SUPFAM" id="SSF46689">
    <property type="entry name" value="Homeodomain-like"/>
    <property type="match status" value="1"/>
</dbReference>
<dbReference type="Gene3D" id="1.10.357.10">
    <property type="entry name" value="Tetracycline Repressor, domain 2"/>
    <property type="match status" value="1"/>
</dbReference>
<dbReference type="InterPro" id="IPR009057">
    <property type="entry name" value="Homeodomain-like_sf"/>
</dbReference>
<sequence>MARIPQDPQIRMTEILDTTEQLFLIRGYHKTTISDIAKKMGVAQGMFYYYFKSKEEILEALINRHVASVLSMIKTMPSFTRITPPQKIELVISSLVCSVRYKDSVLLNALFDEKNVHIKDKVTRQIQLSISTCLSTIIEDGMRTQHFQVFDPKIALDFILKFVDLLVEAMYAQMSEEQLSPRLKMAGTFIENVLGAQAGTINLKLQAKA</sequence>
<accession>A0A154BMS1</accession>
<feature type="DNA-binding region" description="H-T-H motif" evidence="2">
    <location>
        <begin position="32"/>
        <end position="51"/>
    </location>
</feature>
<dbReference type="AlphaFoldDB" id="A0A154BMS1"/>
<organism evidence="4 5">
    <name type="scientific">Anaerosporomusa subterranea</name>
    <dbReference type="NCBI Taxonomy" id="1794912"/>
    <lineage>
        <taxon>Bacteria</taxon>
        <taxon>Bacillati</taxon>
        <taxon>Bacillota</taxon>
        <taxon>Negativicutes</taxon>
        <taxon>Acetonemataceae</taxon>
        <taxon>Anaerosporomusa</taxon>
    </lineage>
</organism>
<dbReference type="PROSITE" id="PS50977">
    <property type="entry name" value="HTH_TETR_2"/>
    <property type="match status" value="1"/>
</dbReference>
<dbReference type="PRINTS" id="PR00455">
    <property type="entry name" value="HTHTETR"/>
</dbReference>
<dbReference type="STRING" id="1794912.AXX12_14005"/>
<name>A0A154BMS1_ANASB</name>
<dbReference type="PROSITE" id="PS01081">
    <property type="entry name" value="HTH_TETR_1"/>
    <property type="match status" value="1"/>
</dbReference>
<dbReference type="Proteomes" id="UP000076268">
    <property type="component" value="Unassembled WGS sequence"/>
</dbReference>
<evidence type="ECO:0000256" key="2">
    <source>
        <dbReference type="PROSITE-ProRule" id="PRU00335"/>
    </source>
</evidence>
<protein>
    <recommendedName>
        <fullName evidence="3">HTH tetR-type domain-containing protein</fullName>
    </recommendedName>
</protein>
<dbReference type="PANTHER" id="PTHR43479:SF11">
    <property type="entry name" value="ACREF_ENVCD OPERON REPRESSOR-RELATED"/>
    <property type="match status" value="1"/>
</dbReference>
<keyword evidence="1 2" id="KW-0238">DNA-binding</keyword>
<dbReference type="InterPro" id="IPR050624">
    <property type="entry name" value="HTH-type_Tx_Regulator"/>
</dbReference>
<reference evidence="4 5" key="1">
    <citation type="submission" date="2016-02" db="EMBL/GenBank/DDBJ databases">
        <title>Anaerosporomusa subterraneum gen. nov., sp. nov., a spore-forming obligate anaerobe isolated from saprolite.</title>
        <authorList>
            <person name="Choi J.K."/>
            <person name="Shah M."/>
            <person name="Yee N."/>
        </authorList>
    </citation>
    <scope>NUCLEOTIDE SEQUENCE [LARGE SCALE GENOMIC DNA]</scope>
    <source>
        <strain evidence="4 5">RU4</strain>
    </source>
</reference>